<keyword evidence="2" id="KW-1185">Reference proteome</keyword>
<dbReference type="InterPro" id="IPR006311">
    <property type="entry name" value="TAT_signal"/>
</dbReference>
<dbReference type="Proteomes" id="UP000182977">
    <property type="component" value="Chromosome I"/>
</dbReference>
<dbReference type="SUPFAM" id="SSF55031">
    <property type="entry name" value="Bacterial exopeptidase dimerisation domain"/>
    <property type="match status" value="1"/>
</dbReference>
<dbReference type="PANTHER" id="PTHR30575">
    <property type="entry name" value="PEPTIDASE M20"/>
    <property type="match status" value="1"/>
</dbReference>
<gene>
    <name evidence="1" type="ORF">SAMN04488563_4935</name>
</gene>
<dbReference type="GO" id="GO:0046657">
    <property type="term" value="P:folic acid catabolic process"/>
    <property type="evidence" value="ECO:0007669"/>
    <property type="project" value="TreeGrafter"/>
</dbReference>
<dbReference type="Gene3D" id="3.40.630.10">
    <property type="entry name" value="Zn peptidases"/>
    <property type="match status" value="2"/>
</dbReference>
<proteinExistence type="predicted"/>
<dbReference type="Pfam" id="PF01546">
    <property type="entry name" value="Peptidase_M20"/>
    <property type="match status" value="1"/>
</dbReference>
<dbReference type="InterPro" id="IPR002933">
    <property type="entry name" value="Peptidase_M20"/>
</dbReference>
<dbReference type="InterPro" id="IPR017439">
    <property type="entry name" value="Amidohydrolase"/>
</dbReference>
<evidence type="ECO:0000313" key="1">
    <source>
        <dbReference type="EMBL" id="SDU75279.1"/>
    </source>
</evidence>
<reference evidence="2" key="1">
    <citation type="submission" date="2016-10" db="EMBL/GenBank/DDBJ databases">
        <authorList>
            <person name="Varghese N."/>
            <person name="Submissions S."/>
        </authorList>
    </citation>
    <scope>NUCLEOTIDE SEQUENCE [LARGE SCALE GENOMIC DNA]</scope>
    <source>
        <strain evidence="2">DSM 45079</strain>
    </source>
</reference>
<sequence length="576" mass="60972">MCDTDHNEPVSRPQFSRRQAIGLGAAAAAAATVVPGLTGRQAAYAAAEVSPDNYEAPTGLALDSNAKDTALGVIDRNADSITGLSDTIWEYAEPSLAEWNSSIAEADFLRRNGFRIQWAVGGLPTTFVATFSNGTGSPVIGFSGEYDALPGVSQKKGSTEHDPLVYEDDPYSPNYGYGHGCGHSALGAAAAGAAVAVASALRRHRLDGTVKFFGSTAEEQLVGKSFDVMKGVYDGCDVFVDWHPGRNTSTGFGSNNALKAMAFNYSGTHGHGGSPLGNKNAQNAVRALTMLTDMLREHHVAPAGRIHHAIRHSAEAPNVHAAMAGAWYFVREATPERVSILADKVTDCARAAGLAMRMEVHERTVANIWNMLPNKRGAELVHDNMVQIGAPEFTEEDQAYGKGLQAAAGIAENGFSTGVADLRPPDETFLGGGSTDVSDISWIIPTLSLGTPVSPSGTANHSWLTTGSTVSHAGHVALLAAARYLAAVAVDLFTQPALVTEIKEEHAARTANVSWASLLPADFQPPAVAPPDWFLKRTGQTWPNGQITWPPERIVGHTKWESIGPPIPPGNVQPYE</sequence>
<dbReference type="PROSITE" id="PS51318">
    <property type="entry name" value="TAT"/>
    <property type="match status" value="1"/>
</dbReference>
<dbReference type="AlphaFoldDB" id="A0A1H2L2Y8"/>
<protein>
    <submittedName>
        <fullName evidence="1">Aminobenzoyl-glutamate utilization protein B</fullName>
    </submittedName>
</protein>
<dbReference type="GO" id="GO:0071713">
    <property type="term" value="F:para-aminobenzoyl-glutamate hydrolase activity"/>
    <property type="evidence" value="ECO:0007669"/>
    <property type="project" value="TreeGrafter"/>
</dbReference>
<accession>A0A1H2L2Y8</accession>
<dbReference type="NCBIfam" id="TIGR01891">
    <property type="entry name" value="amidohydrolases"/>
    <property type="match status" value="1"/>
</dbReference>
<dbReference type="GO" id="GO:0005737">
    <property type="term" value="C:cytoplasm"/>
    <property type="evidence" value="ECO:0007669"/>
    <property type="project" value="TreeGrafter"/>
</dbReference>
<dbReference type="RefSeq" id="WP_046773091.1">
    <property type="nucleotide sequence ID" value="NZ_LBMC01000103.1"/>
</dbReference>
<dbReference type="InterPro" id="IPR036264">
    <property type="entry name" value="Bact_exopeptidase_dim_dom"/>
</dbReference>
<dbReference type="EMBL" id="LT629791">
    <property type="protein sequence ID" value="SDU75279.1"/>
    <property type="molecule type" value="Genomic_DNA"/>
</dbReference>
<dbReference type="PANTHER" id="PTHR30575:SF0">
    <property type="entry name" value="XAA-ARG DIPEPTIDASE"/>
    <property type="match status" value="1"/>
</dbReference>
<name>A0A1H2L2Y8_9ACTN</name>
<organism evidence="1 2">
    <name type="scientific">Jiangella alkaliphila</name>
    <dbReference type="NCBI Taxonomy" id="419479"/>
    <lineage>
        <taxon>Bacteria</taxon>
        <taxon>Bacillati</taxon>
        <taxon>Actinomycetota</taxon>
        <taxon>Actinomycetes</taxon>
        <taxon>Jiangellales</taxon>
        <taxon>Jiangellaceae</taxon>
        <taxon>Jiangella</taxon>
    </lineage>
</organism>
<dbReference type="SUPFAM" id="SSF53187">
    <property type="entry name" value="Zn-dependent exopeptidases"/>
    <property type="match status" value="1"/>
</dbReference>
<dbReference type="GO" id="GO:0016805">
    <property type="term" value="F:dipeptidase activity"/>
    <property type="evidence" value="ECO:0007669"/>
    <property type="project" value="TreeGrafter"/>
</dbReference>
<dbReference type="InterPro" id="IPR052030">
    <property type="entry name" value="Peptidase_M20/M20A_hydrolases"/>
</dbReference>
<dbReference type="OrthoDB" id="9781032at2"/>
<dbReference type="STRING" id="419479.SAMN04488563_4935"/>
<evidence type="ECO:0000313" key="2">
    <source>
        <dbReference type="Proteomes" id="UP000182977"/>
    </source>
</evidence>